<evidence type="ECO:0000313" key="3">
    <source>
        <dbReference type="Proteomes" id="UP001175228"/>
    </source>
</evidence>
<reference evidence="2" key="1">
    <citation type="submission" date="2023-06" db="EMBL/GenBank/DDBJ databases">
        <authorList>
            <consortium name="Lawrence Berkeley National Laboratory"/>
            <person name="Ahrendt S."/>
            <person name="Sahu N."/>
            <person name="Indic B."/>
            <person name="Wong-Bajracharya J."/>
            <person name="Merenyi Z."/>
            <person name="Ke H.-M."/>
            <person name="Monk M."/>
            <person name="Kocsube S."/>
            <person name="Drula E."/>
            <person name="Lipzen A."/>
            <person name="Balint B."/>
            <person name="Henrissat B."/>
            <person name="Andreopoulos B."/>
            <person name="Martin F.M."/>
            <person name="Harder C.B."/>
            <person name="Rigling D."/>
            <person name="Ford K.L."/>
            <person name="Foster G.D."/>
            <person name="Pangilinan J."/>
            <person name="Papanicolaou A."/>
            <person name="Barry K."/>
            <person name="LaButti K."/>
            <person name="Viragh M."/>
            <person name="Koriabine M."/>
            <person name="Yan M."/>
            <person name="Riley R."/>
            <person name="Champramary S."/>
            <person name="Plett K.L."/>
            <person name="Tsai I.J."/>
            <person name="Slot J."/>
            <person name="Sipos G."/>
            <person name="Plett J."/>
            <person name="Nagy L.G."/>
            <person name="Grigoriev I.V."/>
        </authorList>
    </citation>
    <scope>NUCLEOTIDE SEQUENCE</scope>
    <source>
        <strain evidence="2">HWK02</strain>
    </source>
</reference>
<feature type="compositionally biased region" description="Basic and acidic residues" evidence="1">
    <location>
        <begin position="247"/>
        <end position="258"/>
    </location>
</feature>
<accession>A0AA39PX33</accession>
<dbReference type="Gene3D" id="1.20.930.20">
    <property type="entry name" value="Adaptor protein Cbl, N-terminal domain"/>
    <property type="match status" value="1"/>
</dbReference>
<dbReference type="AlphaFoldDB" id="A0AA39PX33"/>
<dbReference type="InterPro" id="IPR036537">
    <property type="entry name" value="Adaptor_Cbl_N_dom_sf"/>
</dbReference>
<evidence type="ECO:0000313" key="2">
    <source>
        <dbReference type="EMBL" id="KAK0491739.1"/>
    </source>
</evidence>
<sequence length="288" mass="31740">MPALNICLQVANIAEASGIPYLEDLAKVAGTVFELLEKKGKNKKAAKELTESIANTIVVIDTIVRMHRERAGPYFEGICGAMAGYLEDIAQDLKNGQRKHRGIKSIINVDECRDALQAYRKRVDDLKGDFLIHLMGDCIAEVIRVHSVVQVLKDSAEMRSRNLEKAKLFGVPLGETAKAFNVQQVVDIHNLQIADPDLQHTTCDKLIVVLVQNYIWVVCLRLDGTREKEVGCKGRCGTVEVHREAETFESSRDPDMSRVKSGACGRAEMGLPNPETPGRAKLTTNGCG</sequence>
<protein>
    <submittedName>
        <fullName evidence="2">Uncharacterized protein</fullName>
    </submittedName>
</protein>
<proteinExistence type="predicted"/>
<feature type="region of interest" description="Disordered" evidence="1">
    <location>
        <begin position="247"/>
        <end position="288"/>
    </location>
</feature>
<dbReference type="Proteomes" id="UP001175228">
    <property type="component" value="Unassembled WGS sequence"/>
</dbReference>
<dbReference type="EMBL" id="JAUEPU010000033">
    <property type="protein sequence ID" value="KAK0491739.1"/>
    <property type="molecule type" value="Genomic_DNA"/>
</dbReference>
<dbReference type="GO" id="GO:0007166">
    <property type="term" value="P:cell surface receptor signaling pathway"/>
    <property type="evidence" value="ECO:0007669"/>
    <property type="project" value="InterPro"/>
</dbReference>
<keyword evidence="3" id="KW-1185">Reference proteome</keyword>
<evidence type="ECO:0000256" key="1">
    <source>
        <dbReference type="SAM" id="MobiDB-lite"/>
    </source>
</evidence>
<organism evidence="2 3">
    <name type="scientific">Armillaria luteobubalina</name>
    <dbReference type="NCBI Taxonomy" id="153913"/>
    <lineage>
        <taxon>Eukaryota</taxon>
        <taxon>Fungi</taxon>
        <taxon>Dikarya</taxon>
        <taxon>Basidiomycota</taxon>
        <taxon>Agaricomycotina</taxon>
        <taxon>Agaricomycetes</taxon>
        <taxon>Agaricomycetidae</taxon>
        <taxon>Agaricales</taxon>
        <taxon>Marasmiineae</taxon>
        <taxon>Physalacriaceae</taxon>
        <taxon>Armillaria</taxon>
    </lineage>
</organism>
<gene>
    <name evidence="2" type="ORF">EDD18DRAFT_1334596</name>
</gene>
<name>A0AA39PX33_9AGAR</name>
<comment type="caution">
    <text evidence="2">The sequence shown here is derived from an EMBL/GenBank/DDBJ whole genome shotgun (WGS) entry which is preliminary data.</text>
</comment>